<evidence type="ECO:0000313" key="8">
    <source>
        <dbReference type="EMBL" id="SDE69575.1"/>
    </source>
</evidence>
<keyword evidence="4" id="KW-0235">DNA replication</keyword>
<evidence type="ECO:0000256" key="5">
    <source>
        <dbReference type="ARBA" id="ARBA00022932"/>
    </source>
</evidence>
<organism evidence="8 9">
    <name type="scientific">Limimaricola pyoseonensis</name>
    <dbReference type="NCBI Taxonomy" id="521013"/>
    <lineage>
        <taxon>Bacteria</taxon>
        <taxon>Pseudomonadati</taxon>
        <taxon>Pseudomonadota</taxon>
        <taxon>Alphaproteobacteria</taxon>
        <taxon>Rhodobacterales</taxon>
        <taxon>Paracoccaceae</taxon>
        <taxon>Limimaricola</taxon>
    </lineage>
</organism>
<evidence type="ECO:0000256" key="7">
    <source>
        <dbReference type="ARBA" id="ARBA00049244"/>
    </source>
</evidence>
<sequence>MKLNARDAAAFFRKPDPKAAGILIWGDDAMRVAQRRQEVIAALTGPQAEAEMRLTRLAAAELRKEAALLIDAVKAQGFFPGPRAVFVEGATDGLAPLFDAALKDWQAGDAQIVATAAQLNAKSALRKLFEASPKAVSIGIYDDPPGPEEIADMLRAAKLPEPDHDGRALLQELSRALDPGAFRQTVEKLGLYKHGDASPTTAADIAAVAPRSTEAELDALLAVVAEGQAQKIAALLRRLYAQGTAPVGLCIAALRHFRQLHVVASDPGGPGSGIAKLRPPVWGPRRDAMTRQAGNWGRDRLEKAVMLLIETDLQLRSASRAPAQALVERALIRLAMMARR</sequence>
<comment type="similarity">
    <text evidence="6">Belongs to the DNA polymerase HolA subunit family.</text>
</comment>
<dbReference type="SUPFAM" id="SSF48019">
    <property type="entry name" value="post-AAA+ oligomerization domain-like"/>
    <property type="match status" value="1"/>
</dbReference>
<evidence type="ECO:0000256" key="4">
    <source>
        <dbReference type="ARBA" id="ARBA00022705"/>
    </source>
</evidence>
<dbReference type="GO" id="GO:0009360">
    <property type="term" value="C:DNA polymerase III complex"/>
    <property type="evidence" value="ECO:0007669"/>
    <property type="project" value="TreeGrafter"/>
</dbReference>
<dbReference type="NCBIfam" id="TIGR01128">
    <property type="entry name" value="holA"/>
    <property type="match status" value="1"/>
</dbReference>
<dbReference type="GO" id="GO:0003677">
    <property type="term" value="F:DNA binding"/>
    <property type="evidence" value="ECO:0007669"/>
    <property type="project" value="InterPro"/>
</dbReference>
<dbReference type="InterPro" id="IPR027417">
    <property type="entry name" value="P-loop_NTPase"/>
</dbReference>
<evidence type="ECO:0000313" key="9">
    <source>
        <dbReference type="Proteomes" id="UP000198922"/>
    </source>
</evidence>
<protein>
    <recommendedName>
        <fullName evidence="1">DNA-directed DNA polymerase</fullName>
        <ecNumber evidence="1">2.7.7.7</ecNumber>
    </recommendedName>
</protein>
<proteinExistence type="inferred from homology"/>
<dbReference type="PANTHER" id="PTHR34388">
    <property type="entry name" value="DNA POLYMERASE III SUBUNIT DELTA"/>
    <property type="match status" value="1"/>
</dbReference>
<dbReference type="PANTHER" id="PTHR34388:SF1">
    <property type="entry name" value="DNA POLYMERASE III SUBUNIT DELTA"/>
    <property type="match status" value="1"/>
</dbReference>
<dbReference type="STRING" id="521013.SAMN04488567_2379"/>
<keyword evidence="9" id="KW-1185">Reference proteome</keyword>
<keyword evidence="5" id="KW-0239">DNA-directed DNA polymerase</keyword>
<dbReference type="Gene3D" id="1.20.272.10">
    <property type="match status" value="1"/>
</dbReference>
<reference evidence="9" key="1">
    <citation type="submission" date="2016-10" db="EMBL/GenBank/DDBJ databases">
        <authorList>
            <person name="Varghese N."/>
            <person name="Submissions S."/>
        </authorList>
    </citation>
    <scope>NUCLEOTIDE SEQUENCE [LARGE SCALE GENOMIC DNA]</scope>
    <source>
        <strain evidence="9">DSM 21424</strain>
    </source>
</reference>
<evidence type="ECO:0000256" key="2">
    <source>
        <dbReference type="ARBA" id="ARBA00022679"/>
    </source>
</evidence>
<keyword evidence="2" id="KW-0808">Transferase</keyword>
<evidence type="ECO:0000256" key="6">
    <source>
        <dbReference type="ARBA" id="ARBA00034754"/>
    </source>
</evidence>
<dbReference type="InterPro" id="IPR008921">
    <property type="entry name" value="DNA_pol3_clamp-load_cplx_C"/>
</dbReference>
<name>A0A1G7F1W5_9RHOB</name>
<gene>
    <name evidence="8" type="ORF">SAMN04488567_2379</name>
</gene>
<keyword evidence="3" id="KW-0548">Nucleotidyltransferase</keyword>
<dbReference type="GO" id="GO:0003887">
    <property type="term" value="F:DNA-directed DNA polymerase activity"/>
    <property type="evidence" value="ECO:0007669"/>
    <property type="project" value="UniProtKB-KW"/>
</dbReference>
<accession>A0A1G7F1W5</accession>
<dbReference type="Proteomes" id="UP000198922">
    <property type="component" value="Unassembled WGS sequence"/>
</dbReference>
<dbReference type="EMBL" id="FNAT01000003">
    <property type="protein sequence ID" value="SDE69575.1"/>
    <property type="molecule type" value="Genomic_DNA"/>
</dbReference>
<dbReference type="AlphaFoldDB" id="A0A1G7F1W5"/>
<evidence type="ECO:0000256" key="1">
    <source>
        <dbReference type="ARBA" id="ARBA00012417"/>
    </source>
</evidence>
<dbReference type="Gene3D" id="3.40.50.300">
    <property type="entry name" value="P-loop containing nucleotide triphosphate hydrolases"/>
    <property type="match status" value="1"/>
</dbReference>
<dbReference type="RefSeq" id="WP_090112206.1">
    <property type="nucleotide sequence ID" value="NZ_FNAT01000003.1"/>
</dbReference>
<dbReference type="InterPro" id="IPR005790">
    <property type="entry name" value="DNA_polIII_delta"/>
</dbReference>
<comment type="catalytic activity">
    <reaction evidence="7">
        <text>DNA(n) + a 2'-deoxyribonucleoside 5'-triphosphate = DNA(n+1) + diphosphate</text>
        <dbReference type="Rhea" id="RHEA:22508"/>
        <dbReference type="Rhea" id="RHEA-COMP:17339"/>
        <dbReference type="Rhea" id="RHEA-COMP:17340"/>
        <dbReference type="ChEBI" id="CHEBI:33019"/>
        <dbReference type="ChEBI" id="CHEBI:61560"/>
        <dbReference type="ChEBI" id="CHEBI:173112"/>
        <dbReference type="EC" id="2.7.7.7"/>
    </reaction>
</comment>
<dbReference type="OrthoDB" id="9804983at2"/>
<evidence type="ECO:0000256" key="3">
    <source>
        <dbReference type="ARBA" id="ARBA00022695"/>
    </source>
</evidence>
<dbReference type="GO" id="GO:0006261">
    <property type="term" value="P:DNA-templated DNA replication"/>
    <property type="evidence" value="ECO:0007669"/>
    <property type="project" value="TreeGrafter"/>
</dbReference>
<dbReference type="EC" id="2.7.7.7" evidence="1"/>